<dbReference type="VEuPathDB" id="TriTrypDB:BSAL_68255"/>
<organism evidence="3 4">
    <name type="scientific">Bodo saltans</name>
    <name type="common">Flagellated protozoan</name>
    <dbReference type="NCBI Taxonomy" id="75058"/>
    <lineage>
        <taxon>Eukaryota</taxon>
        <taxon>Discoba</taxon>
        <taxon>Euglenozoa</taxon>
        <taxon>Kinetoplastea</taxon>
        <taxon>Metakinetoplastina</taxon>
        <taxon>Eubodonida</taxon>
        <taxon>Bodonidae</taxon>
        <taxon>Bodo</taxon>
    </lineage>
</organism>
<keyword evidence="1" id="KW-0175">Coiled coil</keyword>
<feature type="coiled-coil region" evidence="1">
    <location>
        <begin position="281"/>
        <end position="315"/>
    </location>
</feature>
<sequence>MMIVAEDVAALCFYDEESFSRIPHHTHTMSTKVKVPAVQIPTLRQSVSGIIGSGMFVAPPVVQEVLYAPNSDVEIEELVHGVRQCQAAVKRAGDVLRRQRNITEVNASHQDVKLLPHQRRVRSPTPIGDRKPWGAPSAVSVPSSAAPATSTVSPRNRHSNTTAPSTVAKHQPQQYHRPLGASRSSTPTHHDPMQSVPSKPFLRAHSGMSSNAKDIHRPKLDINTTTATSQQQQHDTPPPATSRKAAPTPVSASPSPAAKTQPQQHRKSDIDAKVGQLEEHTKHLEEQLILTSERVHQLEERNALLESRIMNMQKDSDSTQIAARQQFLHFSAQQQHMWEVIKRLEAYIVAEHYGDDGTHHEELQQHEDGCYRSSAVTAEVHHHHHGVPAAAVNPTVMFSQERHHYVQQVATSVSSSGRQVSRPQSGGITTSLPGDVARRLDMSNESNRSATSRVPPNPPMELRQN</sequence>
<feature type="region of interest" description="Disordered" evidence="2">
    <location>
        <begin position="409"/>
        <end position="465"/>
    </location>
</feature>
<keyword evidence="4" id="KW-1185">Reference proteome</keyword>
<dbReference type="AlphaFoldDB" id="A0A0S4IV14"/>
<dbReference type="EMBL" id="CYKH01000467">
    <property type="protein sequence ID" value="CUF97266.1"/>
    <property type="molecule type" value="Genomic_DNA"/>
</dbReference>
<gene>
    <name evidence="3" type="ORF">BSAL_68255</name>
</gene>
<feature type="compositionally biased region" description="Polar residues" evidence="2">
    <location>
        <begin position="443"/>
        <end position="454"/>
    </location>
</feature>
<reference evidence="4" key="1">
    <citation type="submission" date="2015-09" db="EMBL/GenBank/DDBJ databases">
        <authorList>
            <consortium name="Pathogen Informatics"/>
        </authorList>
    </citation>
    <scope>NUCLEOTIDE SEQUENCE [LARGE SCALE GENOMIC DNA]</scope>
    <source>
        <strain evidence="4">Lake Konstanz</strain>
    </source>
</reference>
<feature type="compositionally biased region" description="Polar residues" evidence="2">
    <location>
        <begin position="222"/>
        <end position="235"/>
    </location>
</feature>
<name>A0A0S4IV14_BODSA</name>
<proteinExistence type="predicted"/>
<feature type="region of interest" description="Disordered" evidence="2">
    <location>
        <begin position="108"/>
        <end position="270"/>
    </location>
</feature>
<evidence type="ECO:0000256" key="2">
    <source>
        <dbReference type="SAM" id="MobiDB-lite"/>
    </source>
</evidence>
<accession>A0A0S4IV14</accession>
<evidence type="ECO:0000256" key="1">
    <source>
        <dbReference type="SAM" id="Coils"/>
    </source>
</evidence>
<evidence type="ECO:0000313" key="3">
    <source>
        <dbReference type="EMBL" id="CUF97266.1"/>
    </source>
</evidence>
<evidence type="ECO:0000313" key="4">
    <source>
        <dbReference type="Proteomes" id="UP000051952"/>
    </source>
</evidence>
<feature type="compositionally biased region" description="Polar residues" evidence="2">
    <location>
        <begin position="409"/>
        <end position="432"/>
    </location>
</feature>
<dbReference type="Proteomes" id="UP000051952">
    <property type="component" value="Unassembled WGS sequence"/>
</dbReference>
<feature type="compositionally biased region" description="Low complexity" evidence="2">
    <location>
        <begin position="135"/>
        <end position="154"/>
    </location>
</feature>
<feature type="compositionally biased region" description="Low complexity" evidence="2">
    <location>
        <begin position="245"/>
        <end position="258"/>
    </location>
</feature>
<protein>
    <submittedName>
        <fullName evidence="3">Uncharacterized protein</fullName>
    </submittedName>
</protein>